<dbReference type="PROSITE" id="PS50048">
    <property type="entry name" value="ZN2_CY6_FUNGAL_2"/>
    <property type="match status" value="1"/>
</dbReference>
<evidence type="ECO:0000256" key="2">
    <source>
        <dbReference type="ARBA" id="ARBA00023242"/>
    </source>
</evidence>
<feature type="domain" description="Zn(2)-C6 fungal-type" evidence="4">
    <location>
        <begin position="47"/>
        <end position="79"/>
    </location>
</feature>
<dbReference type="SUPFAM" id="SSF57701">
    <property type="entry name" value="Zn2/Cys6 DNA-binding domain"/>
    <property type="match status" value="1"/>
</dbReference>
<comment type="caution">
    <text evidence="5">The sequence shown here is derived from an EMBL/GenBank/DDBJ whole genome shotgun (WGS) entry which is preliminary data.</text>
</comment>
<dbReference type="GO" id="GO:0006351">
    <property type="term" value="P:DNA-templated transcription"/>
    <property type="evidence" value="ECO:0007669"/>
    <property type="project" value="InterPro"/>
</dbReference>
<dbReference type="HOGENOM" id="CLU_262141_0_0_1"/>
<dbReference type="PANTHER" id="PTHR31047">
    <property type="entry name" value="MEIOTICALLY UP-REGULATED GENE 157 PROTEIN"/>
    <property type="match status" value="1"/>
</dbReference>
<feature type="compositionally biased region" description="Basic and acidic residues" evidence="3">
    <location>
        <begin position="138"/>
        <end position="147"/>
    </location>
</feature>
<evidence type="ECO:0000256" key="1">
    <source>
        <dbReference type="ARBA" id="ARBA00022723"/>
    </source>
</evidence>
<dbReference type="Gene3D" id="1.50.10.10">
    <property type="match status" value="1"/>
</dbReference>
<dbReference type="InParanoid" id="K2RVQ6"/>
<dbReference type="GO" id="GO:0000981">
    <property type="term" value="F:DNA-binding transcription factor activity, RNA polymerase II-specific"/>
    <property type="evidence" value="ECO:0007669"/>
    <property type="project" value="InterPro"/>
</dbReference>
<dbReference type="PANTHER" id="PTHR31047:SF0">
    <property type="entry name" value="MEIOTICALLY UP-REGULATED GENE 157 PROTEIN"/>
    <property type="match status" value="1"/>
</dbReference>
<dbReference type="PROSITE" id="PS00463">
    <property type="entry name" value="ZN2_CY6_FUNGAL_1"/>
    <property type="match status" value="1"/>
</dbReference>
<sequence length="1292" mass="143602">MYAPSLSSFPSSATEPMTSDGQFCRAADGALMVLETPLLRVSRPVAACSRCRSAKVKCDGKLPACTACEKANRAAECSSTNDQFARGKERSYVATLEARVEKLEKRLQEARSRRQSSVTMTEVDVQQTPRPAPSPEASKAKDKAARRKEEADINDLVSDFGLLSVNATARDFYGFTSAMSYARLILSASTKEPLPSGMAKSLPARYAITPLIQHYMNTLFVVLPIIDETSFYGSVDAVYQPDPRKASPFDFWTLRMVLAVSSITHSEQRGDVHYSDAVGHVNAALEHVEDVLRPGSVASIQALLLLVQYSMLDPHHFDSWTLIGAASRAMVDLGMHVDPSKSAMMPKAKLELRRRVYHCLYAIDRETSLVQTRSFSFSDDSANVALPFSGNGPSSSKTSSRTQWVQSFESALDLFRLRRTQSDWYTTLFQSGRDAWQDPYPRLWKIYNSMASWFARLSPKTMPATRNYFELELLYSYVYVLSPSPRCPRISEYAQKLIFEHCAAYATRMLSVLSENTADKMPVTFYDAMRAYMTGRQFVDVLSRNQDAILESPRPIVSRATSASTADDSIDPLSTDSDAMPPPFPEARSESSETPVVKAINTINKFSTILTRLGIRFGYINWRDRFQQDSAALLSQLYARSQQQQEADKIYGMWHPNGTPDPDSMAGSSPATYFDGSPAPQTYGYSDGNTYQQVSPNWPASSGGTNRRIYQLGQGAPGSLPVNTAPMTGDMGLGTMAPPARRLRLALLAVVALLSFLSTVVHAASGEKLQKSRQHPLKGSIDKAKAREACPDYTSYARHRHPPYSEGPMELPFQRPAVACRTFESPLVEEIIDTMKQKMVDKDLARIFENAFPNTLDTTVRWHVDGDKPAATPNWRAPWQGAQSFIVTGDINAEWLRDSTNQLAQYQKLAKKDKAIENLILGAINTQAEFIIGSPYCNAFQPPPPSKLPPSNNGMDDVVHPVYEPSFVFECKYELDSLAHFLSLTNQFHGHTDSTAFLTPRWYSALETLLEVIDQQSKPTFDKNGDFRKNEYTFKRHTDAGTETLNLGGVGNPLNGGTGLVRSAFRPSDDATILGYFIPANAMMAVELRRCADMLKKAGGSKASDFAKRLQVRSESIEAGVWEHGVVHHKKYGDVFAFEVDGFGSSILMDDANLPSLLALPLLGFVDAKDQTYQNTRKMILEKNGNPYYLKGKAFEGIGGPHIGLQNAWPMSLLVQAMTSNDDEEIMQSIKYVKNASKLGLVHESVDVNYIKSYTRPWFAWANSVFAQTILDLAERKPHLLFGENAKPYKIE</sequence>
<feature type="region of interest" description="Disordered" evidence="3">
    <location>
        <begin position="559"/>
        <end position="593"/>
    </location>
</feature>
<gene>
    <name evidence="5" type="ORF">MPH_06015</name>
</gene>
<evidence type="ECO:0000256" key="3">
    <source>
        <dbReference type="SAM" id="MobiDB-lite"/>
    </source>
</evidence>
<dbReference type="GO" id="GO:0008270">
    <property type="term" value="F:zinc ion binding"/>
    <property type="evidence" value="ECO:0007669"/>
    <property type="project" value="InterPro"/>
</dbReference>
<dbReference type="STRING" id="1126212.K2RVQ6"/>
<evidence type="ECO:0000259" key="4">
    <source>
        <dbReference type="PROSITE" id="PS50048"/>
    </source>
</evidence>
<dbReference type="GO" id="GO:0003824">
    <property type="term" value="F:catalytic activity"/>
    <property type="evidence" value="ECO:0007669"/>
    <property type="project" value="UniProtKB-ARBA"/>
</dbReference>
<proteinExistence type="predicted"/>
<dbReference type="OrthoDB" id="5319458at2759"/>
<evidence type="ECO:0000313" key="6">
    <source>
        <dbReference type="Proteomes" id="UP000007129"/>
    </source>
</evidence>
<dbReference type="GO" id="GO:0003677">
    <property type="term" value="F:DNA binding"/>
    <property type="evidence" value="ECO:0007669"/>
    <property type="project" value="InterPro"/>
</dbReference>
<dbReference type="InterPro" id="IPR007219">
    <property type="entry name" value="XnlR_reg_dom"/>
</dbReference>
<dbReference type="eggNOG" id="ENOG502QR7D">
    <property type="taxonomic scope" value="Eukaryota"/>
</dbReference>
<dbReference type="VEuPathDB" id="FungiDB:MPH_06015"/>
<dbReference type="Gene3D" id="4.10.240.10">
    <property type="entry name" value="Zn(2)-C6 fungal-type DNA-binding domain"/>
    <property type="match status" value="1"/>
</dbReference>
<keyword evidence="2" id="KW-0539">Nucleus</keyword>
<dbReference type="SMART" id="SM01149">
    <property type="entry name" value="DUF1237"/>
    <property type="match status" value="1"/>
</dbReference>
<dbReference type="InterPro" id="IPR008313">
    <property type="entry name" value="GH125"/>
</dbReference>
<dbReference type="Pfam" id="PF00172">
    <property type="entry name" value="Zn_clus"/>
    <property type="match status" value="1"/>
</dbReference>
<reference evidence="5 6" key="1">
    <citation type="journal article" date="2012" name="BMC Genomics">
        <title>Tools to kill: Genome of one of the most destructive plant pathogenic fungi Macrophomina phaseolina.</title>
        <authorList>
            <person name="Islam M.S."/>
            <person name="Haque M.S."/>
            <person name="Islam M.M."/>
            <person name="Emdad E.M."/>
            <person name="Halim A."/>
            <person name="Hossen Q.M.M."/>
            <person name="Hossain M.Z."/>
            <person name="Ahmed B."/>
            <person name="Rahim S."/>
            <person name="Rahman M.S."/>
            <person name="Alam M.M."/>
            <person name="Hou S."/>
            <person name="Wan X."/>
            <person name="Saito J.A."/>
            <person name="Alam M."/>
        </authorList>
    </citation>
    <scope>NUCLEOTIDE SEQUENCE [LARGE SCALE GENOMIC DNA]</scope>
    <source>
        <strain evidence="5 6">MS6</strain>
    </source>
</reference>
<keyword evidence="1" id="KW-0479">Metal-binding</keyword>
<accession>K2RVQ6</accession>
<feature type="region of interest" description="Disordered" evidence="3">
    <location>
        <begin position="107"/>
        <end position="147"/>
    </location>
</feature>
<dbReference type="SMART" id="SM00906">
    <property type="entry name" value="Fungal_trans"/>
    <property type="match status" value="1"/>
</dbReference>
<protein>
    <recommendedName>
        <fullName evidence="4">Zn(2)-C6 fungal-type domain-containing protein</fullName>
    </recommendedName>
</protein>
<dbReference type="Pfam" id="PF04082">
    <property type="entry name" value="Fungal_trans"/>
    <property type="match status" value="1"/>
</dbReference>
<dbReference type="InterPro" id="IPR036864">
    <property type="entry name" value="Zn2-C6_fun-type_DNA-bd_sf"/>
</dbReference>
<dbReference type="CDD" id="cd00067">
    <property type="entry name" value="GAL4"/>
    <property type="match status" value="1"/>
</dbReference>
<dbReference type="GO" id="GO:0005975">
    <property type="term" value="P:carbohydrate metabolic process"/>
    <property type="evidence" value="ECO:0007669"/>
    <property type="project" value="InterPro"/>
</dbReference>
<dbReference type="InterPro" id="IPR001138">
    <property type="entry name" value="Zn2Cys6_DnaBD"/>
</dbReference>
<dbReference type="SMART" id="SM00066">
    <property type="entry name" value="GAL4"/>
    <property type="match status" value="1"/>
</dbReference>
<dbReference type="InterPro" id="IPR012341">
    <property type="entry name" value="6hp_glycosidase-like_sf"/>
</dbReference>
<dbReference type="SUPFAM" id="SSF48208">
    <property type="entry name" value="Six-hairpin glycosidases"/>
    <property type="match status" value="1"/>
</dbReference>
<dbReference type="CDD" id="cd12148">
    <property type="entry name" value="fungal_TF_MHR"/>
    <property type="match status" value="1"/>
</dbReference>
<feature type="compositionally biased region" description="Polar residues" evidence="3">
    <location>
        <begin position="115"/>
        <end position="129"/>
    </location>
</feature>
<dbReference type="Proteomes" id="UP000007129">
    <property type="component" value="Unassembled WGS sequence"/>
</dbReference>
<dbReference type="EMBL" id="AHHD01000261">
    <property type="protein sequence ID" value="EKG16812.1"/>
    <property type="molecule type" value="Genomic_DNA"/>
</dbReference>
<dbReference type="Pfam" id="PF06824">
    <property type="entry name" value="Glyco_hydro_125"/>
    <property type="match status" value="1"/>
</dbReference>
<name>K2RVQ6_MACPH</name>
<organism evidence="5 6">
    <name type="scientific">Macrophomina phaseolina (strain MS6)</name>
    <name type="common">Charcoal rot fungus</name>
    <dbReference type="NCBI Taxonomy" id="1126212"/>
    <lineage>
        <taxon>Eukaryota</taxon>
        <taxon>Fungi</taxon>
        <taxon>Dikarya</taxon>
        <taxon>Ascomycota</taxon>
        <taxon>Pezizomycotina</taxon>
        <taxon>Dothideomycetes</taxon>
        <taxon>Dothideomycetes incertae sedis</taxon>
        <taxon>Botryosphaeriales</taxon>
        <taxon>Botryosphaeriaceae</taxon>
        <taxon>Macrophomina</taxon>
    </lineage>
</organism>
<evidence type="ECO:0000313" key="5">
    <source>
        <dbReference type="EMBL" id="EKG16812.1"/>
    </source>
</evidence>
<dbReference type="InterPro" id="IPR008928">
    <property type="entry name" value="6-hairpin_glycosidase_sf"/>
</dbReference>